<dbReference type="AlphaFoldDB" id="A0A6P3GHA5"/>
<gene>
    <name evidence="3" type="primary">LOC104981464</name>
</gene>
<feature type="region of interest" description="Disordered" evidence="1">
    <location>
        <begin position="197"/>
        <end position="269"/>
    </location>
</feature>
<keyword evidence="2" id="KW-1185">Reference proteome</keyword>
<proteinExistence type="predicted"/>
<evidence type="ECO:0000313" key="2">
    <source>
        <dbReference type="Proteomes" id="UP000515208"/>
    </source>
</evidence>
<dbReference type="RefSeq" id="XP_010828911.1">
    <property type="nucleotide sequence ID" value="XM_010830609.1"/>
</dbReference>
<name>A0A6P3GHA5_BISBB</name>
<dbReference type="GeneID" id="104981464"/>
<feature type="compositionally biased region" description="Polar residues" evidence="1">
    <location>
        <begin position="218"/>
        <end position="227"/>
    </location>
</feature>
<sequence length="292" mass="31262">MPTSTILRLLAELVRSYVGIATLIANYSYTVGQSELIKEDCSVLAFVLDHLLPHTQNAEDKDTPALARLFLASLAASGSGTDAQVALVNEVKAALGRALAMAESTEKHARLQAVMCIISTIMESCPSTSSFYSSATAKTQHNGMNNIIRLFLKKGLVNDLARVPHSLDLSSPNMANTVNAALKPLETLSRIVNQPSSLFGSKSASSKSKSEQDAQGAAQDSNSNQQDPGEPGETEVQEEDHDVTQTEVADGDIMDGEAETDSVVIAGQPEVLSSQEMQVGRQITQHIPLLWR</sequence>
<feature type="compositionally biased region" description="Acidic residues" evidence="1">
    <location>
        <begin position="230"/>
        <end position="241"/>
    </location>
</feature>
<dbReference type="Proteomes" id="UP000515208">
    <property type="component" value="Unplaced"/>
</dbReference>
<accession>A0A6P3GHA5</accession>
<feature type="compositionally biased region" description="Low complexity" evidence="1">
    <location>
        <begin position="197"/>
        <end position="207"/>
    </location>
</feature>
<feature type="compositionally biased region" description="Acidic residues" evidence="1">
    <location>
        <begin position="249"/>
        <end position="260"/>
    </location>
</feature>
<dbReference type="KEGG" id="bbis:104981464"/>
<organism evidence="2 3">
    <name type="scientific">Bison bison bison</name>
    <name type="common">North American plains bison</name>
    <dbReference type="NCBI Taxonomy" id="43346"/>
    <lineage>
        <taxon>Eukaryota</taxon>
        <taxon>Metazoa</taxon>
        <taxon>Chordata</taxon>
        <taxon>Craniata</taxon>
        <taxon>Vertebrata</taxon>
        <taxon>Euteleostomi</taxon>
        <taxon>Mammalia</taxon>
        <taxon>Eutheria</taxon>
        <taxon>Laurasiatheria</taxon>
        <taxon>Artiodactyla</taxon>
        <taxon>Ruminantia</taxon>
        <taxon>Pecora</taxon>
        <taxon>Bovidae</taxon>
        <taxon>Bovinae</taxon>
        <taxon>Bison</taxon>
    </lineage>
</organism>
<protein>
    <submittedName>
        <fullName evidence="3">E3 ubiquitin-protein ligase HUWE1-like</fullName>
    </submittedName>
</protein>
<reference evidence="3" key="1">
    <citation type="submission" date="2025-08" db="UniProtKB">
        <authorList>
            <consortium name="RefSeq"/>
        </authorList>
    </citation>
    <scope>IDENTIFICATION</scope>
    <source>
        <tissue evidence="3">Blood</tissue>
    </source>
</reference>
<evidence type="ECO:0000256" key="1">
    <source>
        <dbReference type="SAM" id="MobiDB-lite"/>
    </source>
</evidence>
<evidence type="ECO:0000313" key="3">
    <source>
        <dbReference type="RefSeq" id="XP_010828911.1"/>
    </source>
</evidence>